<dbReference type="InterPro" id="IPR050302">
    <property type="entry name" value="Rab_GAP_TBC_domain"/>
</dbReference>
<feature type="region of interest" description="Disordered" evidence="1">
    <location>
        <begin position="1"/>
        <end position="55"/>
    </location>
</feature>
<dbReference type="FunFam" id="1.10.8.270:FF:000016">
    <property type="entry name" value="TBC1 domain family member 2A"/>
    <property type="match status" value="1"/>
</dbReference>
<protein>
    <recommendedName>
        <fullName evidence="2">Rab-GAP TBC domain-containing protein</fullName>
    </recommendedName>
</protein>
<dbReference type="PROSITE" id="PS50086">
    <property type="entry name" value="TBC_RABGAP"/>
    <property type="match status" value="1"/>
</dbReference>
<gene>
    <name evidence="3" type="ORF">ECRASSUSDP1_LOCUS7846</name>
</gene>
<evidence type="ECO:0000313" key="3">
    <source>
        <dbReference type="EMBL" id="CAI2366573.1"/>
    </source>
</evidence>
<dbReference type="Gene3D" id="1.10.8.270">
    <property type="entry name" value="putative rabgap domain of human tbc1 domain family member 14 like domains"/>
    <property type="match status" value="1"/>
</dbReference>
<dbReference type="Gene3D" id="1.10.472.80">
    <property type="entry name" value="Ypt/Rab-GAP domain of gyp1p, domain 3"/>
    <property type="match status" value="1"/>
</dbReference>
<dbReference type="SMART" id="SM00164">
    <property type="entry name" value="TBC"/>
    <property type="match status" value="1"/>
</dbReference>
<evidence type="ECO:0000313" key="4">
    <source>
        <dbReference type="Proteomes" id="UP001295684"/>
    </source>
</evidence>
<dbReference type="PANTHER" id="PTHR47219">
    <property type="entry name" value="RAB GTPASE-ACTIVATING PROTEIN 1-LIKE"/>
    <property type="match status" value="1"/>
</dbReference>
<evidence type="ECO:0000259" key="2">
    <source>
        <dbReference type="PROSITE" id="PS50086"/>
    </source>
</evidence>
<reference evidence="3" key="1">
    <citation type="submission" date="2023-07" db="EMBL/GenBank/DDBJ databases">
        <authorList>
            <consortium name="AG Swart"/>
            <person name="Singh M."/>
            <person name="Singh A."/>
            <person name="Seah K."/>
            <person name="Emmerich C."/>
        </authorList>
    </citation>
    <scope>NUCLEOTIDE SEQUENCE</scope>
    <source>
        <strain evidence="3">DP1</strain>
    </source>
</reference>
<dbReference type="GO" id="GO:0005096">
    <property type="term" value="F:GTPase activator activity"/>
    <property type="evidence" value="ECO:0007669"/>
    <property type="project" value="TreeGrafter"/>
</dbReference>
<feature type="domain" description="Rab-GAP TBC" evidence="2">
    <location>
        <begin position="183"/>
        <end position="373"/>
    </location>
</feature>
<keyword evidence="4" id="KW-1185">Reference proteome</keyword>
<dbReference type="AlphaFoldDB" id="A0AAD1UFZ0"/>
<feature type="region of interest" description="Disordered" evidence="1">
    <location>
        <begin position="126"/>
        <end position="147"/>
    </location>
</feature>
<dbReference type="Pfam" id="PF00566">
    <property type="entry name" value="RabGAP-TBC"/>
    <property type="match status" value="1"/>
</dbReference>
<comment type="caution">
    <text evidence="3">The sequence shown here is derived from an EMBL/GenBank/DDBJ whole genome shotgun (WGS) entry which is preliminary data.</text>
</comment>
<name>A0AAD1UFZ0_EUPCR</name>
<dbReference type="InterPro" id="IPR000195">
    <property type="entry name" value="Rab-GAP-TBC_dom"/>
</dbReference>
<proteinExistence type="predicted"/>
<dbReference type="Proteomes" id="UP001295684">
    <property type="component" value="Unassembled WGS sequence"/>
</dbReference>
<accession>A0AAD1UFZ0</accession>
<dbReference type="GO" id="GO:0031267">
    <property type="term" value="F:small GTPase binding"/>
    <property type="evidence" value="ECO:0007669"/>
    <property type="project" value="TreeGrafter"/>
</dbReference>
<evidence type="ECO:0000256" key="1">
    <source>
        <dbReference type="SAM" id="MobiDB-lite"/>
    </source>
</evidence>
<dbReference type="SUPFAM" id="SSF47923">
    <property type="entry name" value="Ypt/Rab-GAP domain of gyp1p"/>
    <property type="match status" value="2"/>
</dbReference>
<dbReference type="EMBL" id="CAMPGE010007659">
    <property type="protein sequence ID" value="CAI2366573.1"/>
    <property type="molecule type" value="Genomic_DNA"/>
</dbReference>
<dbReference type="InterPro" id="IPR035969">
    <property type="entry name" value="Rab-GAP_TBC_sf"/>
</dbReference>
<dbReference type="PANTHER" id="PTHR47219:SF9">
    <property type="entry name" value="GTPASE ACTIVATING PROTEIN AND CENTROSOME-ASSOCIATED, ISOFORM B"/>
    <property type="match status" value="1"/>
</dbReference>
<organism evidence="3 4">
    <name type="scientific">Euplotes crassus</name>
    <dbReference type="NCBI Taxonomy" id="5936"/>
    <lineage>
        <taxon>Eukaryota</taxon>
        <taxon>Sar</taxon>
        <taxon>Alveolata</taxon>
        <taxon>Ciliophora</taxon>
        <taxon>Intramacronucleata</taxon>
        <taxon>Spirotrichea</taxon>
        <taxon>Hypotrichia</taxon>
        <taxon>Euplotida</taxon>
        <taxon>Euplotidae</taxon>
        <taxon>Moneuplotes</taxon>
    </lineage>
</organism>
<sequence>MEEEKKLQNFENSPVKKEKPTFERKSSELPGEEKLEVDNIDDMTRTRSDTVTKPRHESIMSKTIQTTYEDLESRRESYSHLKDVDFKDHFNNCTNVYRKTYVTAKAKNKYGFVKDITFEEQVSRLTEAEEDEKEGKPRSALQNKKLSEKETNLQNIRLSKWMKMLEVYPDEVHPKLKSRARKGIPDYYRATAWRVLTCVKRLQEENESLDYFRIIKVKGEKKEIDTIFKDVTRTFSKHSFFEEKYGFGQKTLFNVLKAISLVHKDTGYIQGMNSIVGILLMYMNEENSFWTMLSLLIKYNHKKYFLPGLPGLFESFYIFMKLMKKVLPKSYKHMKDKGIKPSMFATQWFVTLFTSGFDPEVTVRIYDSFFTEGPKILYRVALWIMKDNESKYLGKDLDDFLQVLFATPKGLDPDKLMDGSVKIKITRQQIIDLEEEYKTKPDDEVMEIVQA</sequence>